<sequence length="445" mass="49099">MDTPDPSPLSPSVFADAAHFPPNQVNPFSHFGQQALDNFAFDSNSFRNIDFNLSPNDPDLQNFHEFVDSEFLPTSRDLQTADLAPSLEKAHGSERPIYTAVTELCTRNTTSTDTSSSRVPQDISTAPAISPDMDVESTVGRGLGCPIFEAEILVAPDNTTCNGLTAPNMSRVRTHLNRQHVRKEQQPGVGIKYLKYCKRCKTHFVNKELHETSHGAKKCRNDRPRKTQQEEWIALSTLLYGPALAQRSYDSNYTPDTYVIITLTRCIDSIARKKTTTPVNSTPEPFSTINPSISQSLEEPPPAKRLCTACGHHSNNRDPSLNHGPHLAAGIDSASEERAETHHTSNVQAVTLPTNLAFVYMVRNDVTCLDPDPISQREHGSEAYERRPGDFDVIPQLAIDGKKMHQVSFGSSVSFETLPVSSSARQILPSIGELEAPVSVSRRPL</sequence>
<comment type="caution">
    <text evidence="2">The sequence shown here is derived from an EMBL/GenBank/DDBJ whole genome shotgun (WGS) entry which is preliminary data.</text>
</comment>
<accession>A0A921TSM6</accession>
<keyword evidence="3" id="KW-1185">Reference proteome</keyword>
<name>A0A921TSM6_9PLEO</name>
<dbReference type="Proteomes" id="UP000249757">
    <property type="component" value="Unassembled WGS sequence"/>
</dbReference>
<reference evidence="3" key="1">
    <citation type="journal article" date="2022" name="Microb. Genom.">
        <title>A global pangenome for the wheat fungal pathogen Pyrenophora tritici-repentis and prediction of effector protein structural homology.</title>
        <authorList>
            <person name="Moolhuijzen P.M."/>
            <person name="See P.T."/>
            <person name="Shi G."/>
            <person name="Powell H.R."/>
            <person name="Cockram J."/>
            <person name="Jorgensen L.N."/>
            <person name="Benslimane H."/>
            <person name="Strelkov S.E."/>
            <person name="Turner J."/>
            <person name="Liu Z."/>
            <person name="Moffat C.S."/>
        </authorList>
    </citation>
    <scope>NUCLEOTIDE SEQUENCE [LARGE SCALE GENOMIC DNA]</scope>
</reference>
<evidence type="ECO:0000256" key="1">
    <source>
        <dbReference type="SAM" id="MobiDB-lite"/>
    </source>
</evidence>
<evidence type="ECO:0000313" key="2">
    <source>
        <dbReference type="EMBL" id="KAI1518569.1"/>
    </source>
</evidence>
<organism evidence="2 3">
    <name type="scientific">Pyrenophora tritici-repentis</name>
    <dbReference type="NCBI Taxonomy" id="45151"/>
    <lineage>
        <taxon>Eukaryota</taxon>
        <taxon>Fungi</taxon>
        <taxon>Dikarya</taxon>
        <taxon>Ascomycota</taxon>
        <taxon>Pezizomycotina</taxon>
        <taxon>Dothideomycetes</taxon>
        <taxon>Pleosporomycetidae</taxon>
        <taxon>Pleosporales</taxon>
        <taxon>Pleosporineae</taxon>
        <taxon>Pleosporaceae</taxon>
        <taxon>Pyrenophora</taxon>
    </lineage>
</organism>
<protein>
    <submittedName>
        <fullName evidence="2">Uncharacterized protein</fullName>
    </submittedName>
</protein>
<proteinExistence type="predicted"/>
<gene>
    <name evidence="2" type="ORF">Ptr86124_001697</name>
</gene>
<feature type="region of interest" description="Disordered" evidence="1">
    <location>
        <begin position="108"/>
        <end position="134"/>
    </location>
</feature>
<evidence type="ECO:0000313" key="3">
    <source>
        <dbReference type="Proteomes" id="UP000249757"/>
    </source>
</evidence>
<feature type="region of interest" description="Disordered" evidence="1">
    <location>
        <begin position="276"/>
        <end position="303"/>
    </location>
</feature>
<dbReference type="EMBL" id="NRDI02000002">
    <property type="protein sequence ID" value="KAI1518569.1"/>
    <property type="molecule type" value="Genomic_DNA"/>
</dbReference>
<feature type="compositionally biased region" description="Polar residues" evidence="1">
    <location>
        <begin position="276"/>
        <end position="297"/>
    </location>
</feature>
<dbReference type="AlphaFoldDB" id="A0A921TSM6"/>